<dbReference type="PROSITE" id="PS51194">
    <property type="entry name" value="HELICASE_CTER"/>
    <property type="match status" value="1"/>
</dbReference>
<keyword evidence="2 6" id="KW-0378">Hydrolase</keyword>
<dbReference type="SMART" id="SM00487">
    <property type="entry name" value="DEXDc"/>
    <property type="match status" value="1"/>
</dbReference>
<dbReference type="SUPFAM" id="SSF52540">
    <property type="entry name" value="P-loop containing nucleoside triphosphate hydrolases"/>
    <property type="match status" value="1"/>
</dbReference>
<evidence type="ECO:0000256" key="8">
    <source>
        <dbReference type="SAM" id="MobiDB-lite"/>
    </source>
</evidence>
<keyword evidence="1 6" id="KW-0547">Nucleotide-binding</keyword>
<dbReference type="InterPro" id="IPR025313">
    <property type="entry name" value="SPB4-like_CTE"/>
</dbReference>
<dbReference type="Proteomes" id="UP001153069">
    <property type="component" value="Unassembled WGS sequence"/>
</dbReference>
<dbReference type="CDD" id="cd17941">
    <property type="entry name" value="DEADc_DDX10"/>
    <property type="match status" value="1"/>
</dbReference>
<reference evidence="11" key="1">
    <citation type="submission" date="2020-06" db="EMBL/GenBank/DDBJ databases">
        <authorList>
            <consortium name="Plant Systems Biology data submission"/>
        </authorList>
    </citation>
    <scope>NUCLEOTIDE SEQUENCE</scope>
    <source>
        <strain evidence="11">D6</strain>
    </source>
</reference>
<organism evidence="11 12">
    <name type="scientific">Seminavis robusta</name>
    <dbReference type="NCBI Taxonomy" id="568900"/>
    <lineage>
        <taxon>Eukaryota</taxon>
        <taxon>Sar</taxon>
        <taxon>Stramenopiles</taxon>
        <taxon>Ochrophyta</taxon>
        <taxon>Bacillariophyta</taxon>
        <taxon>Bacillariophyceae</taxon>
        <taxon>Bacillariophycidae</taxon>
        <taxon>Naviculales</taxon>
        <taxon>Naviculaceae</taxon>
        <taxon>Seminavis</taxon>
    </lineage>
</organism>
<dbReference type="GO" id="GO:0016787">
    <property type="term" value="F:hydrolase activity"/>
    <property type="evidence" value="ECO:0007669"/>
    <property type="project" value="UniProtKB-KW"/>
</dbReference>
<gene>
    <name evidence="11" type="ORF">SEMRO_625_G177670.1</name>
</gene>
<dbReference type="CDD" id="cd18787">
    <property type="entry name" value="SF2_C_DEAD"/>
    <property type="match status" value="1"/>
</dbReference>
<accession>A0A9N8E7D1</accession>
<dbReference type="SMART" id="SM01178">
    <property type="entry name" value="DUF4217"/>
    <property type="match status" value="1"/>
</dbReference>
<dbReference type="GO" id="GO:0005524">
    <property type="term" value="F:ATP binding"/>
    <property type="evidence" value="ECO:0007669"/>
    <property type="project" value="UniProtKB-UniRule"/>
</dbReference>
<evidence type="ECO:0000256" key="2">
    <source>
        <dbReference type="ARBA" id="ARBA00022801"/>
    </source>
</evidence>
<dbReference type="InterPro" id="IPR000629">
    <property type="entry name" value="RNA-helicase_DEAD-box_CS"/>
</dbReference>
<keyword evidence="4 6" id="KW-0067">ATP-binding</keyword>
<dbReference type="PROSITE" id="PS51192">
    <property type="entry name" value="HELICASE_ATP_BIND_1"/>
    <property type="match status" value="1"/>
</dbReference>
<dbReference type="Gene3D" id="3.40.50.300">
    <property type="entry name" value="P-loop containing nucleotide triphosphate hydrolases"/>
    <property type="match status" value="2"/>
</dbReference>
<dbReference type="PROSITE" id="PS00039">
    <property type="entry name" value="DEAD_ATP_HELICASE"/>
    <property type="match status" value="1"/>
</dbReference>
<dbReference type="InterPro" id="IPR014001">
    <property type="entry name" value="Helicase_ATP-bd"/>
</dbReference>
<evidence type="ECO:0000256" key="6">
    <source>
        <dbReference type="RuleBase" id="RU000492"/>
    </source>
</evidence>
<comment type="function">
    <text evidence="7">RNA helicase.</text>
</comment>
<dbReference type="InterPro" id="IPR001650">
    <property type="entry name" value="Helicase_C-like"/>
</dbReference>
<feature type="compositionally biased region" description="Acidic residues" evidence="8">
    <location>
        <begin position="735"/>
        <end position="748"/>
    </location>
</feature>
<keyword evidence="5 7" id="KW-0694">RNA-binding</keyword>
<feature type="region of interest" description="Disordered" evidence="8">
    <location>
        <begin position="556"/>
        <end position="643"/>
    </location>
</feature>
<dbReference type="Pfam" id="PF13959">
    <property type="entry name" value="CTE_SPB4"/>
    <property type="match status" value="1"/>
</dbReference>
<evidence type="ECO:0000256" key="3">
    <source>
        <dbReference type="ARBA" id="ARBA00022806"/>
    </source>
</evidence>
<dbReference type="SMART" id="SM00490">
    <property type="entry name" value="HELICc"/>
    <property type="match status" value="1"/>
</dbReference>
<dbReference type="EMBL" id="CAICTM010000624">
    <property type="protein sequence ID" value="CAB9514004.1"/>
    <property type="molecule type" value="Genomic_DNA"/>
</dbReference>
<sequence length="765" mass="85582">MAPSSNKDKKKKTGGSNNSRMKKSEQIAAELKALAARIEQEAPARGYAPPLEQRVAFRALPLSEPTLRGLEQAKPAPFTTMTAIQNACIPHALARRDILGAARTGSGKTLAFLIPVLETLYRHRFAPADGCGAVILSPTRELAMQIFQVLRQVGRHHAFSVGLLIGGKKDFYEEQRMIGGTNIIIATPGRLLQHLEQTPYFEMSELKVLVLDEADRCLDSGFRDQLVRIIKCLPPVVEGDPHRRQTLLFSATQTNNVKQLATLSLNKPEYLGVHDKEKRSTPEGLKQSYVVVPLEHKLNAVYSFIKTHLKSKTIIFMASCAQVRHAWELFCSLRPGVVVMALHGKLVQTKRTQIYFDFLQRPHAVLFATDIASRGLDFKAVDWVVNVDAPEDRDMYIHRVGRTARYKAGGKSLLILTPQEDQKGYIDYLNQGKQQKLQLNRLSINPDKTVVVTKRAASMVASNPNLLKLAKKAYQSYLRSIYLMPNRDIFNVQDLPLAAYGESLGVDSIPNTSRFLKALAKDRSEYREGKNVNRKLQKLKEQIKAEKLAKRLKKLGKSAPEVKEKGEDSEDDVIVKKASKWNNDDDNDSSSSSSEDENDVPTETVKKTRHPKSIRIDGSNSATNKHITFDDDGQVEDTRAFLRQKPEEIAKKVQKEKEGLKEANEEFIQKVRKRLESTVSLDRAEEKERVRQKHKKRRLKEKGDIEEDADEGPAVVLGTADDDDDSSSNGPSDAGGDDESSSSSDDESIDLKAQEEMALSLIRNG</sequence>
<comment type="similarity">
    <text evidence="6">Belongs to the DEAD box helicase family.</text>
</comment>
<feature type="region of interest" description="Disordered" evidence="8">
    <location>
        <begin position="673"/>
        <end position="754"/>
    </location>
</feature>
<evidence type="ECO:0000256" key="1">
    <source>
        <dbReference type="ARBA" id="ARBA00022741"/>
    </source>
</evidence>
<feature type="domain" description="Helicase C-terminal" evidence="10">
    <location>
        <begin position="297"/>
        <end position="450"/>
    </location>
</feature>
<dbReference type="EC" id="3.6.4.13" evidence="7"/>
<dbReference type="Pfam" id="PF00270">
    <property type="entry name" value="DEAD"/>
    <property type="match status" value="1"/>
</dbReference>
<feature type="compositionally biased region" description="Basic residues" evidence="8">
    <location>
        <begin position="690"/>
        <end position="700"/>
    </location>
</feature>
<dbReference type="PANTHER" id="PTHR24031">
    <property type="entry name" value="RNA HELICASE"/>
    <property type="match status" value="1"/>
</dbReference>
<comment type="domain">
    <text evidence="7">The Q motif is unique to and characteristic of the DEAD box family of RNA helicases and controls ATP binding and hydrolysis.</text>
</comment>
<name>A0A9N8E7D1_9STRA</name>
<evidence type="ECO:0000259" key="10">
    <source>
        <dbReference type="PROSITE" id="PS51194"/>
    </source>
</evidence>
<evidence type="ECO:0000259" key="9">
    <source>
        <dbReference type="PROSITE" id="PS51192"/>
    </source>
</evidence>
<keyword evidence="12" id="KW-1185">Reference proteome</keyword>
<keyword evidence="3 6" id="KW-0347">Helicase</keyword>
<evidence type="ECO:0000256" key="4">
    <source>
        <dbReference type="ARBA" id="ARBA00022840"/>
    </source>
</evidence>
<dbReference type="InterPro" id="IPR027417">
    <property type="entry name" value="P-loop_NTPase"/>
</dbReference>
<feature type="domain" description="Helicase ATP-binding" evidence="9">
    <location>
        <begin position="89"/>
        <end position="271"/>
    </location>
</feature>
<protein>
    <recommendedName>
        <fullName evidence="7">ATP-dependent RNA helicase</fullName>
        <ecNumber evidence="7">3.6.4.13</ecNumber>
    </recommendedName>
</protein>
<evidence type="ECO:0000313" key="12">
    <source>
        <dbReference type="Proteomes" id="UP001153069"/>
    </source>
</evidence>
<dbReference type="GO" id="GO:0003724">
    <property type="term" value="F:RNA helicase activity"/>
    <property type="evidence" value="ECO:0007669"/>
    <property type="project" value="UniProtKB-EC"/>
</dbReference>
<evidence type="ECO:0000256" key="5">
    <source>
        <dbReference type="ARBA" id="ARBA00022884"/>
    </source>
</evidence>
<feature type="region of interest" description="Disordered" evidence="8">
    <location>
        <begin position="1"/>
        <end position="26"/>
    </location>
</feature>
<dbReference type="InterPro" id="IPR011545">
    <property type="entry name" value="DEAD/DEAH_box_helicase_dom"/>
</dbReference>
<proteinExistence type="inferred from homology"/>
<feature type="compositionally biased region" description="Acidic residues" evidence="8">
    <location>
        <begin position="584"/>
        <end position="600"/>
    </location>
</feature>
<dbReference type="GO" id="GO:0003723">
    <property type="term" value="F:RNA binding"/>
    <property type="evidence" value="ECO:0007669"/>
    <property type="project" value="UniProtKB-UniRule"/>
</dbReference>
<dbReference type="AlphaFoldDB" id="A0A9N8E7D1"/>
<evidence type="ECO:0000256" key="7">
    <source>
        <dbReference type="RuleBase" id="RU365068"/>
    </source>
</evidence>
<comment type="catalytic activity">
    <reaction evidence="7">
        <text>ATP + H2O = ADP + phosphate + H(+)</text>
        <dbReference type="Rhea" id="RHEA:13065"/>
        <dbReference type="ChEBI" id="CHEBI:15377"/>
        <dbReference type="ChEBI" id="CHEBI:15378"/>
        <dbReference type="ChEBI" id="CHEBI:30616"/>
        <dbReference type="ChEBI" id="CHEBI:43474"/>
        <dbReference type="ChEBI" id="CHEBI:456216"/>
        <dbReference type="EC" id="3.6.4.13"/>
    </reaction>
</comment>
<dbReference type="Pfam" id="PF00271">
    <property type="entry name" value="Helicase_C"/>
    <property type="match status" value="1"/>
</dbReference>
<evidence type="ECO:0000313" key="11">
    <source>
        <dbReference type="EMBL" id="CAB9514004.1"/>
    </source>
</evidence>
<dbReference type="OrthoDB" id="10259640at2759"/>
<comment type="caution">
    <text evidence="11">The sequence shown here is derived from an EMBL/GenBank/DDBJ whole genome shotgun (WGS) entry which is preliminary data.</text>
</comment>